<dbReference type="Proteomes" id="UP000499080">
    <property type="component" value="Unassembled WGS sequence"/>
</dbReference>
<comment type="caution">
    <text evidence="1">The sequence shown here is derived from an EMBL/GenBank/DDBJ whole genome shotgun (WGS) entry which is preliminary data.</text>
</comment>
<proteinExistence type="predicted"/>
<organism evidence="1 2">
    <name type="scientific">Araneus ventricosus</name>
    <name type="common">Orbweaver spider</name>
    <name type="synonym">Epeira ventricosa</name>
    <dbReference type="NCBI Taxonomy" id="182803"/>
    <lineage>
        <taxon>Eukaryota</taxon>
        <taxon>Metazoa</taxon>
        <taxon>Ecdysozoa</taxon>
        <taxon>Arthropoda</taxon>
        <taxon>Chelicerata</taxon>
        <taxon>Arachnida</taxon>
        <taxon>Araneae</taxon>
        <taxon>Araneomorphae</taxon>
        <taxon>Entelegynae</taxon>
        <taxon>Araneoidea</taxon>
        <taxon>Araneidae</taxon>
        <taxon>Araneus</taxon>
    </lineage>
</organism>
<sequence length="91" mass="10424">MAMEHFVDRRSLFPSLRFCQYSKLQNIGKRESVPNATIASSVSKDHCVVRVYGSIYRWQLFFEKIGLYNPCILEMSELSVVNSNSLAAMIT</sequence>
<gene>
    <name evidence="1" type="ORF">AVEN_250666_1</name>
</gene>
<reference evidence="1 2" key="1">
    <citation type="journal article" date="2019" name="Sci. Rep.">
        <title>Orb-weaving spider Araneus ventricosus genome elucidates the spidroin gene catalogue.</title>
        <authorList>
            <person name="Kono N."/>
            <person name="Nakamura H."/>
            <person name="Ohtoshi R."/>
            <person name="Moran D.A.P."/>
            <person name="Shinohara A."/>
            <person name="Yoshida Y."/>
            <person name="Fujiwara M."/>
            <person name="Mori M."/>
            <person name="Tomita M."/>
            <person name="Arakawa K."/>
        </authorList>
    </citation>
    <scope>NUCLEOTIDE SEQUENCE [LARGE SCALE GENOMIC DNA]</scope>
</reference>
<name>A0A4Y2JVS6_ARAVE</name>
<accession>A0A4Y2JVS6</accession>
<dbReference type="EMBL" id="BGPR01003887">
    <property type="protein sequence ID" value="GBM93598.1"/>
    <property type="molecule type" value="Genomic_DNA"/>
</dbReference>
<keyword evidence="2" id="KW-1185">Reference proteome</keyword>
<evidence type="ECO:0000313" key="1">
    <source>
        <dbReference type="EMBL" id="GBM93598.1"/>
    </source>
</evidence>
<evidence type="ECO:0000313" key="2">
    <source>
        <dbReference type="Proteomes" id="UP000499080"/>
    </source>
</evidence>
<protein>
    <submittedName>
        <fullName evidence="1">Uncharacterized protein</fullName>
    </submittedName>
</protein>
<dbReference type="AlphaFoldDB" id="A0A4Y2JVS6"/>